<feature type="transmembrane region" description="Helical" evidence="1">
    <location>
        <begin position="316"/>
        <end position="339"/>
    </location>
</feature>
<organism evidence="3 4">
    <name type="scientific">Vanilla planifolia</name>
    <name type="common">Vanilla</name>
    <dbReference type="NCBI Taxonomy" id="51239"/>
    <lineage>
        <taxon>Eukaryota</taxon>
        <taxon>Viridiplantae</taxon>
        <taxon>Streptophyta</taxon>
        <taxon>Embryophyta</taxon>
        <taxon>Tracheophyta</taxon>
        <taxon>Spermatophyta</taxon>
        <taxon>Magnoliopsida</taxon>
        <taxon>Liliopsida</taxon>
        <taxon>Asparagales</taxon>
        <taxon>Orchidaceae</taxon>
        <taxon>Vanilloideae</taxon>
        <taxon>Vanilleae</taxon>
        <taxon>Vanilla</taxon>
    </lineage>
</organism>
<dbReference type="PANTHER" id="PTHR12933">
    <property type="entry name" value="ORF PROTEIN-RELATED"/>
    <property type="match status" value="1"/>
</dbReference>
<dbReference type="EMBL" id="JADCNL010000522">
    <property type="protein sequence ID" value="KAG0447000.1"/>
    <property type="molecule type" value="Genomic_DNA"/>
</dbReference>
<gene>
    <name evidence="3" type="ORF">HPP92_028564</name>
</gene>
<accession>A0A835P6Z7</accession>
<dbReference type="Gene3D" id="3.40.50.300">
    <property type="entry name" value="P-loop containing nucleotide triphosphate hydrolases"/>
    <property type="match status" value="1"/>
</dbReference>
<dbReference type="Proteomes" id="UP000636800">
    <property type="component" value="Unassembled WGS sequence"/>
</dbReference>
<dbReference type="GO" id="GO:0032040">
    <property type="term" value="C:small-subunit processome"/>
    <property type="evidence" value="ECO:0007669"/>
    <property type="project" value="TreeGrafter"/>
</dbReference>
<dbReference type="InterPro" id="IPR053940">
    <property type="entry name" value="UTP25_NTPase-like"/>
</dbReference>
<dbReference type="InterPro" id="IPR010678">
    <property type="entry name" value="UTP25"/>
</dbReference>
<keyword evidence="1" id="KW-0472">Membrane</keyword>
<keyword evidence="4" id="KW-1185">Reference proteome</keyword>
<dbReference type="AlphaFoldDB" id="A0A835P6Z7"/>
<evidence type="ECO:0000313" key="4">
    <source>
        <dbReference type="Proteomes" id="UP000636800"/>
    </source>
</evidence>
<reference evidence="3 4" key="1">
    <citation type="journal article" date="2020" name="Nat. Food">
        <title>A phased Vanilla planifolia genome enables genetic improvement of flavour and production.</title>
        <authorList>
            <person name="Hasing T."/>
            <person name="Tang H."/>
            <person name="Brym M."/>
            <person name="Khazi F."/>
            <person name="Huang T."/>
            <person name="Chambers A.H."/>
        </authorList>
    </citation>
    <scope>NUCLEOTIDE SEQUENCE [LARGE SCALE GENOMIC DNA]</scope>
    <source>
        <tissue evidence="3">Leaf</tissue>
    </source>
</reference>
<keyword evidence="1" id="KW-1133">Transmembrane helix</keyword>
<comment type="caution">
    <text evidence="3">The sequence shown here is derived from an EMBL/GenBank/DDBJ whole genome shotgun (WGS) entry which is preliminary data.</text>
</comment>
<dbReference type="PANTHER" id="PTHR12933:SF0">
    <property type="entry name" value="U3 SMALL NUCLEOLAR RNA-ASSOCIATED PROTEIN 25 HOMOLOG"/>
    <property type="match status" value="1"/>
</dbReference>
<proteinExistence type="predicted"/>
<dbReference type="GO" id="GO:0019843">
    <property type="term" value="F:rRNA binding"/>
    <property type="evidence" value="ECO:0007669"/>
    <property type="project" value="TreeGrafter"/>
</dbReference>
<evidence type="ECO:0000313" key="3">
    <source>
        <dbReference type="EMBL" id="KAG0447000.1"/>
    </source>
</evidence>
<dbReference type="GO" id="GO:0034511">
    <property type="term" value="F:U3 snoRNA binding"/>
    <property type="evidence" value="ECO:0007669"/>
    <property type="project" value="InterPro"/>
</dbReference>
<sequence length="343" mass="39651">MDAYVMHALNHIHKTRELVISNDAKLSEHENSQSEEVIQDGSYLDQGFTRPKVLFLLPLASIAFRVVKRLVQLTPLSSIGNVAHMDRFNAEFGMRKVEEDDENFDVNLEPHKRAKPDDFENLFGGNNEDCFIMGMKFTKRSIKLYSNFYSSDVIVASPLGLITKIAEAEVEKEKDFDYLSSIEVLVIDHADVITMQNWSHVNTVVEHMNRMPSKQHGTDVMRVKQWYLDGHARFYRQTILLGSFLTPDMNALFNRVCVNYEGKVKLISKHKGLLHKVLLQVCQVYHRFEASSVVDVDDARLEYFSKKVFPKIKDSLEVGLISFNFFFFLTFIMLFFIFIPNLC</sequence>
<dbReference type="InterPro" id="IPR027417">
    <property type="entry name" value="P-loop_NTPase"/>
</dbReference>
<dbReference type="Pfam" id="PF22916">
    <property type="entry name" value="UTP25_NTPase-like"/>
    <property type="match status" value="1"/>
</dbReference>
<feature type="domain" description="UTP25 NTP hydrolase-like" evidence="2">
    <location>
        <begin position="2"/>
        <end position="264"/>
    </location>
</feature>
<keyword evidence="1" id="KW-0812">Transmembrane</keyword>
<dbReference type="GO" id="GO:0000462">
    <property type="term" value="P:maturation of SSU-rRNA from tricistronic rRNA transcript (SSU-rRNA, 5.8S rRNA, LSU-rRNA)"/>
    <property type="evidence" value="ECO:0007669"/>
    <property type="project" value="TreeGrafter"/>
</dbReference>
<protein>
    <recommendedName>
        <fullName evidence="2">UTP25 NTP hydrolase-like domain-containing protein</fullName>
    </recommendedName>
</protein>
<evidence type="ECO:0000256" key="1">
    <source>
        <dbReference type="SAM" id="Phobius"/>
    </source>
</evidence>
<evidence type="ECO:0000259" key="2">
    <source>
        <dbReference type="Pfam" id="PF22916"/>
    </source>
</evidence>
<name>A0A835P6Z7_VANPL</name>